<dbReference type="Gene3D" id="1.10.630.10">
    <property type="entry name" value="Cytochrome P450"/>
    <property type="match status" value="1"/>
</dbReference>
<protein>
    <submittedName>
        <fullName evidence="3">Cytochrome P450</fullName>
    </submittedName>
</protein>
<proteinExistence type="inferred from homology"/>
<dbReference type="PRINTS" id="PR00359">
    <property type="entry name" value="BP450"/>
</dbReference>
<comment type="similarity">
    <text evidence="1">Belongs to the cytochrome P450 family.</text>
</comment>
<dbReference type="SUPFAM" id="SSF48264">
    <property type="entry name" value="Cytochrome P450"/>
    <property type="match status" value="1"/>
</dbReference>
<dbReference type="RefSeq" id="WP_170181633.1">
    <property type="nucleotide sequence ID" value="NZ_VFQC01000002.1"/>
</dbReference>
<dbReference type="GO" id="GO:0016705">
    <property type="term" value="F:oxidoreductase activity, acting on paired donors, with incorporation or reduction of molecular oxygen"/>
    <property type="evidence" value="ECO:0007669"/>
    <property type="project" value="InterPro"/>
</dbReference>
<comment type="caution">
    <text evidence="3">The sequence shown here is derived from an EMBL/GenBank/DDBJ whole genome shotgun (WGS) entry which is preliminary data.</text>
</comment>
<evidence type="ECO:0000313" key="4">
    <source>
        <dbReference type="Proteomes" id="UP000317422"/>
    </source>
</evidence>
<feature type="compositionally biased region" description="Low complexity" evidence="2">
    <location>
        <begin position="417"/>
        <end position="429"/>
    </location>
</feature>
<dbReference type="GO" id="GO:0005506">
    <property type="term" value="F:iron ion binding"/>
    <property type="evidence" value="ECO:0007669"/>
    <property type="project" value="InterPro"/>
</dbReference>
<accession>A0A543N970</accession>
<dbReference type="InterPro" id="IPR036396">
    <property type="entry name" value="Cyt_P450_sf"/>
</dbReference>
<reference evidence="3 4" key="1">
    <citation type="submission" date="2019-06" db="EMBL/GenBank/DDBJ databases">
        <title>Sequencing the genomes of 1000 actinobacteria strains.</title>
        <authorList>
            <person name="Klenk H.-P."/>
        </authorList>
    </citation>
    <scope>NUCLEOTIDE SEQUENCE [LARGE SCALE GENOMIC DNA]</scope>
    <source>
        <strain evidence="3 4">DSM 45015</strain>
    </source>
</reference>
<dbReference type="InterPro" id="IPR002397">
    <property type="entry name" value="Cyt_P450_B"/>
</dbReference>
<dbReference type="EMBL" id="VFQC01000002">
    <property type="protein sequence ID" value="TQN28357.1"/>
    <property type="molecule type" value="Genomic_DNA"/>
</dbReference>
<sequence length="443" mass="49801">MPHPSQHPSDALRLDDPEAFADPQALWDRLLERYPGGLAPVFLSEGVPAWLMLTLEVHQRVLQDPETFARDVDHWRDFHNGVIPETSPLRSIYTKRRNVWNVDGPDHRHYRDIVVRALSNISQTRITTHIDEVIDRVIDTFCTEGRADLVTRYASVVPLLVLCRLYGMDANEGVAVCSAQRRVWDGAEDALHAHAQLQRRMTALAEPRRASPGADLVSELVAAGLDDEEIRDHLTFITAAAHEPTAHTIAHALWLLLGRKGERVQLHSGRTVHEAVNASVWHSPPMHTLIGRFATRDVEVGGYTVAAGDCLVMGFGPAQQLLRRDERLDTETNRSYMVFGLGPHSCPSTGRDLGLALAEKAVQLLDRRLPDMVLVDEQWQGVAEGRLSGVESLRVEFTPTDRIYEGAPWQLSASQSTPKTPTETRPRTPSMRLGQWLRWFWPR</sequence>
<feature type="region of interest" description="Disordered" evidence="2">
    <location>
        <begin position="409"/>
        <end position="429"/>
    </location>
</feature>
<keyword evidence="4" id="KW-1185">Reference proteome</keyword>
<dbReference type="PANTHER" id="PTHR46696:SF1">
    <property type="entry name" value="CYTOCHROME P450 YJIB-RELATED"/>
    <property type="match status" value="1"/>
</dbReference>
<organism evidence="3 4">
    <name type="scientific">Haloactinospora alba</name>
    <dbReference type="NCBI Taxonomy" id="405555"/>
    <lineage>
        <taxon>Bacteria</taxon>
        <taxon>Bacillati</taxon>
        <taxon>Actinomycetota</taxon>
        <taxon>Actinomycetes</taxon>
        <taxon>Streptosporangiales</taxon>
        <taxon>Nocardiopsidaceae</taxon>
        <taxon>Haloactinospora</taxon>
    </lineage>
</organism>
<dbReference type="PANTHER" id="PTHR46696">
    <property type="entry name" value="P450, PUTATIVE (EUROFUNG)-RELATED"/>
    <property type="match status" value="1"/>
</dbReference>
<evidence type="ECO:0000256" key="2">
    <source>
        <dbReference type="SAM" id="MobiDB-lite"/>
    </source>
</evidence>
<dbReference type="Proteomes" id="UP000317422">
    <property type="component" value="Unassembled WGS sequence"/>
</dbReference>
<dbReference type="GO" id="GO:0004497">
    <property type="term" value="F:monooxygenase activity"/>
    <property type="evidence" value="ECO:0007669"/>
    <property type="project" value="InterPro"/>
</dbReference>
<dbReference type="GO" id="GO:0020037">
    <property type="term" value="F:heme binding"/>
    <property type="evidence" value="ECO:0007669"/>
    <property type="project" value="InterPro"/>
</dbReference>
<name>A0A543N970_9ACTN</name>
<evidence type="ECO:0000313" key="3">
    <source>
        <dbReference type="EMBL" id="TQN28357.1"/>
    </source>
</evidence>
<evidence type="ECO:0000256" key="1">
    <source>
        <dbReference type="ARBA" id="ARBA00010617"/>
    </source>
</evidence>
<dbReference type="AlphaFoldDB" id="A0A543N970"/>
<gene>
    <name evidence="3" type="ORF">FHX37_3694</name>
</gene>